<accession>A0A6B0GXT7</accession>
<keyword evidence="1" id="KW-0472">Membrane</keyword>
<feature type="transmembrane region" description="Helical" evidence="1">
    <location>
        <begin position="20"/>
        <end position="42"/>
    </location>
</feature>
<dbReference type="RefSeq" id="WP_158206601.1">
    <property type="nucleotide sequence ID" value="NZ_WSZK01000047.1"/>
</dbReference>
<gene>
    <name evidence="2" type="ORF">GQS65_21125</name>
</gene>
<name>A0A6B0GXT7_9EURY</name>
<reference evidence="2 3" key="1">
    <citation type="submission" date="2019-12" db="EMBL/GenBank/DDBJ databases">
        <title>Halocatena pleomorpha gen. nov. sp. nov., an extremely halophilic archaeon of family Halobacteriaceae isolated from saltpan soil.</title>
        <authorList>
            <person name="Pal Y."/>
            <person name="Verma A."/>
            <person name="Krishnamurthi S."/>
            <person name="Kumar P."/>
        </authorList>
    </citation>
    <scope>NUCLEOTIDE SEQUENCE [LARGE SCALE GENOMIC DNA]</scope>
    <source>
        <strain evidence="2 3">JCM 16495</strain>
    </source>
</reference>
<evidence type="ECO:0000313" key="2">
    <source>
        <dbReference type="EMBL" id="MWG36955.1"/>
    </source>
</evidence>
<dbReference type="Proteomes" id="UP000451471">
    <property type="component" value="Unassembled WGS sequence"/>
</dbReference>
<comment type="caution">
    <text evidence="2">The sequence shown here is derived from an EMBL/GenBank/DDBJ whole genome shotgun (WGS) entry which is preliminary data.</text>
</comment>
<evidence type="ECO:0000313" key="3">
    <source>
        <dbReference type="Proteomes" id="UP000451471"/>
    </source>
</evidence>
<organism evidence="2 3">
    <name type="scientific">Halomarina oriensis</name>
    <dbReference type="NCBI Taxonomy" id="671145"/>
    <lineage>
        <taxon>Archaea</taxon>
        <taxon>Methanobacteriati</taxon>
        <taxon>Methanobacteriota</taxon>
        <taxon>Stenosarchaea group</taxon>
        <taxon>Halobacteria</taxon>
        <taxon>Halobacteriales</taxon>
        <taxon>Natronomonadaceae</taxon>
        <taxon>Halomarina</taxon>
    </lineage>
</organism>
<keyword evidence="1" id="KW-1133">Transmembrane helix</keyword>
<proteinExistence type="predicted"/>
<keyword evidence="3" id="KW-1185">Reference proteome</keyword>
<keyword evidence="1" id="KW-0812">Transmembrane</keyword>
<dbReference type="EMBL" id="WSZK01000047">
    <property type="protein sequence ID" value="MWG36955.1"/>
    <property type="molecule type" value="Genomic_DNA"/>
</dbReference>
<sequence length="135" mass="13424">MAKNSIGTAAGSVSLSDGVLKLAIVGVLGLLGYALFNVAGLLNRSADAVGSTAGGAFDFGGDVAEGLAGEAAETYDGAQGFVGDGADWWLGGGADTVENTADWWIGGGADHLERASDSAGDAVSWFDGLQEGPLW</sequence>
<protein>
    <submittedName>
        <fullName evidence="2">Uncharacterized protein</fullName>
    </submittedName>
</protein>
<dbReference type="AlphaFoldDB" id="A0A6B0GXT7"/>
<evidence type="ECO:0000256" key="1">
    <source>
        <dbReference type="SAM" id="Phobius"/>
    </source>
</evidence>